<proteinExistence type="predicted"/>
<dbReference type="AlphaFoldDB" id="A0A7J7T0Z8"/>
<evidence type="ECO:0000256" key="7">
    <source>
        <dbReference type="ARBA" id="ARBA00023163"/>
    </source>
</evidence>
<dbReference type="Pfam" id="PF23170">
    <property type="entry name" value="bHLH_PER"/>
    <property type="match status" value="1"/>
</dbReference>
<evidence type="ECO:0000313" key="12">
    <source>
        <dbReference type="Proteomes" id="UP000558488"/>
    </source>
</evidence>
<dbReference type="CDD" id="cd00130">
    <property type="entry name" value="PAS"/>
    <property type="match status" value="1"/>
</dbReference>
<gene>
    <name evidence="11" type="ORF">mPipKuh1_013354</name>
</gene>
<feature type="region of interest" description="Disordered" evidence="9">
    <location>
        <begin position="857"/>
        <end position="1001"/>
    </location>
</feature>
<dbReference type="PANTHER" id="PTHR11269">
    <property type="entry name" value="PERIOD CIRCADIAN PROTEIN"/>
    <property type="match status" value="1"/>
</dbReference>
<keyword evidence="5" id="KW-0805">Transcription regulation</keyword>
<dbReference type="InterPro" id="IPR050760">
    <property type="entry name" value="Period_circadian_regulator"/>
</dbReference>
<evidence type="ECO:0000256" key="1">
    <source>
        <dbReference type="ARBA" id="ARBA00004123"/>
    </source>
</evidence>
<feature type="compositionally biased region" description="Basic and acidic residues" evidence="9">
    <location>
        <begin position="48"/>
        <end position="58"/>
    </location>
</feature>
<sequence length="1108" mass="117427">MASTGSPGSGGTAPERLAGPRAPGKGCGESWSQKHRPQSKHLQSSRSEQQDRDRVSEELTRVVQEMKKHLPSDKHTKPSTLDALRYALRCVHSVQASSEFFQILSPHGAPQADVTMSSLEELASMASEHTPKNTDTFAAVFSLVSGRVLHVSEQAPSVLSRRRESLESSHFAELLAPQDVRMFHMHTAQAQLPVWSSWTHRASGFDLAPRKSFFCRIRGGGGQYAPFRVTPYLTHVRRSERPQSEPEPEPCCLMLAEKMHSGYEAPRIPVDKRIFTTTHTPGCVFLEIDERAVPLLGYLPQDLVGTSILTHLHPEDRALMVAVPQKVLRFAGHAPFEHRPVRFCTHNGDYVTLDSSWASCVDPWSRKVALVLGRHRVRTSPLNEDVFAAGINKMDSNDKDITELQEQIHKLLLQPVHGRASSGYGSLGSSGSQEQHVSAASSGESSGPGAEDAQKEPLTLQQVYASVNRIKTLGQQLYIESMTKSPNKPAVGMHAGRPSGEQKASPSVQTLKNNSVHTESCQGLRKDQPSPSYQQINCIDSVIRYLQSCHLPALKRKVVSCTNTTASSEDGPQSHKAANAHVQAASRVPSIPPPEVPADGPSAGAQGGAARTVARAPSLGSGVSQCSYSSTMVHAPPPEPAEPATKDTAPACEPLAPGPQPARLAAAAFRRGGLTTAALSAHTHREEQDYVDRFREKMLSPPYSAFLQPEGRGRAACSDGRGASSPGRARSPGGKKGEHKRKKLPTPLGSQCAQDACCPHVRADVQDARPWGLSPASAPHAPGLAFPAAAVAPSQAPYLVPAFPLPAMTTWGHGPPFPDVPSPYAETFLAIVLPDPSLCPLLTPSFSPCVHLGATGPSEMPPSKPAAAPDVEPPPPATTRGGAGPSSETQSEGRLGPSSRGSSPLQLVLLQEDRPPSCESAEQQCASGNSGKNSHFSARDPSPLGPGSAASGSGASSVPGSGSEDAAEAAPAGPQPGDVRDRPTLPRGAEESVCGSIARAPERVLMTYQVPARAPDVVLREDLEKLAGMRQPRFSPGQRAELARARAWLQRQSLPTGADTHGCASCRDGASGPDEGGACGQDPGGRPPSGPGESTAPRGVSEPPAFER</sequence>
<feature type="compositionally biased region" description="Polar residues" evidence="9">
    <location>
        <begin position="920"/>
        <end position="936"/>
    </location>
</feature>
<dbReference type="Pfam" id="PF21353">
    <property type="entry name" value="Per3-like_PAS-A"/>
    <property type="match status" value="1"/>
</dbReference>
<feature type="compositionally biased region" description="Low complexity" evidence="9">
    <location>
        <begin position="642"/>
        <end position="651"/>
    </location>
</feature>
<dbReference type="GO" id="GO:0005737">
    <property type="term" value="C:cytoplasm"/>
    <property type="evidence" value="ECO:0007669"/>
    <property type="project" value="UniProtKB-SubCell"/>
</dbReference>
<feature type="compositionally biased region" description="Low complexity" evidence="9">
    <location>
        <begin position="893"/>
        <end position="905"/>
    </location>
</feature>
<dbReference type="GO" id="GO:0000122">
    <property type="term" value="P:negative regulation of transcription by RNA polymerase II"/>
    <property type="evidence" value="ECO:0007669"/>
    <property type="project" value="TreeGrafter"/>
</dbReference>
<dbReference type="GO" id="GO:0005634">
    <property type="term" value="C:nucleus"/>
    <property type="evidence" value="ECO:0007669"/>
    <property type="project" value="UniProtKB-SubCell"/>
</dbReference>
<evidence type="ECO:0000256" key="4">
    <source>
        <dbReference type="ARBA" id="ARBA00022737"/>
    </source>
</evidence>
<comment type="caution">
    <text evidence="11">The sequence shown here is derived from an EMBL/GenBank/DDBJ whole genome shotgun (WGS) entry which is preliminary data.</text>
</comment>
<feature type="compositionally biased region" description="Polar residues" evidence="9">
    <location>
        <begin position="502"/>
        <end position="521"/>
    </location>
</feature>
<dbReference type="InterPro" id="IPR035965">
    <property type="entry name" value="PAS-like_dom_sf"/>
</dbReference>
<dbReference type="SUPFAM" id="SSF55785">
    <property type="entry name" value="PYP-like sensor domain (PAS domain)"/>
    <property type="match status" value="1"/>
</dbReference>
<feature type="compositionally biased region" description="Basic and acidic residues" evidence="9">
    <location>
        <begin position="978"/>
        <end position="990"/>
    </location>
</feature>
<evidence type="ECO:0000256" key="8">
    <source>
        <dbReference type="ARBA" id="ARBA00023242"/>
    </source>
</evidence>
<protein>
    <submittedName>
        <fullName evidence="11">Period circadian regulator 3</fullName>
    </submittedName>
</protein>
<feature type="compositionally biased region" description="Low complexity" evidence="9">
    <location>
        <begin position="422"/>
        <end position="451"/>
    </location>
</feature>
<feature type="region of interest" description="Disordered" evidence="9">
    <location>
        <begin position="564"/>
        <end position="660"/>
    </location>
</feature>
<dbReference type="InterPro" id="IPR057310">
    <property type="entry name" value="PER1-3_bHLH"/>
</dbReference>
<dbReference type="GO" id="GO:0000976">
    <property type="term" value="F:transcription cis-regulatory region binding"/>
    <property type="evidence" value="ECO:0007669"/>
    <property type="project" value="TreeGrafter"/>
</dbReference>
<dbReference type="Gene3D" id="3.30.450.20">
    <property type="entry name" value="PAS domain"/>
    <property type="match status" value="2"/>
</dbReference>
<dbReference type="GO" id="GO:0001222">
    <property type="term" value="F:transcription corepressor binding"/>
    <property type="evidence" value="ECO:0007669"/>
    <property type="project" value="TreeGrafter"/>
</dbReference>
<organism evidence="11 12">
    <name type="scientific">Pipistrellus kuhlii</name>
    <name type="common">Kuhl's pipistrelle</name>
    <dbReference type="NCBI Taxonomy" id="59472"/>
    <lineage>
        <taxon>Eukaryota</taxon>
        <taxon>Metazoa</taxon>
        <taxon>Chordata</taxon>
        <taxon>Craniata</taxon>
        <taxon>Vertebrata</taxon>
        <taxon>Euteleostomi</taxon>
        <taxon>Mammalia</taxon>
        <taxon>Eutheria</taxon>
        <taxon>Laurasiatheria</taxon>
        <taxon>Chiroptera</taxon>
        <taxon>Yangochiroptera</taxon>
        <taxon>Vespertilionidae</taxon>
        <taxon>Pipistrellus</taxon>
    </lineage>
</organism>
<comment type="subcellular location">
    <subcellularLocation>
        <location evidence="2">Cytoplasm</location>
    </subcellularLocation>
    <subcellularLocation>
        <location evidence="1">Nucleus</location>
    </subcellularLocation>
</comment>
<keyword evidence="6" id="KW-0090">Biological rhythms</keyword>
<keyword evidence="12" id="KW-1185">Reference proteome</keyword>
<reference evidence="11 12" key="1">
    <citation type="journal article" date="2020" name="Nature">
        <title>Six reference-quality genomes reveal evolution of bat adaptations.</title>
        <authorList>
            <person name="Jebb D."/>
            <person name="Huang Z."/>
            <person name="Pippel M."/>
            <person name="Hughes G.M."/>
            <person name="Lavrichenko K."/>
            <person name="Devanna P."/>
            <person name="Winkler S."/>
            <person name="Jermiin L.S."/>
            <person name="Skirmuntt E.C."/>
            <person name="Katzourakis A."/>
            <person name="Burkitt-Gray L."/>
            <person name="Ray D.A."/>
            <person name="Sullivan K.A.M."/>
            <person name="Roscito J.G."/>
            <person name="Kirilenko B.M."/>
            <person name="Davalos L.M."/>
            <person name="Corthals A.P."/>
            <person name="Power M.L."/>
            <person name="Jones G."/>
            <person name="Ransome R.D."/>
            <person name="Dechmann D.K.N."/>
            <person name="Locatelli A.G."/>
            <person name="Puechmaille S.J."/>
            <person name="Fedrigo O."/>
            <person name="Jarvis E.D."/>
            <person name="Hiller M."/>
            <person name="Vernes S.C."/>
            <person name="Myers E.W."/>
            <person name="Teeling E.C."/>
        </authorList>
    </citation>
    <scope>NUCLEOTIDE SEQUENCE [LARGE SCALE GENOMIC DNA]</scope>
    <source>
        <strain evidence="11">MPipKuh1</strain>
        <tissue evidence="11">Flight muscle</tissue>
    </source>
</reference>
<evidence type="ECO:0000256" key="9">
    <source>
        <dbReference type="SAM" id="MobiDB-lite"/>
    </source>
</evidence>
<evidence type="ECO:0000256" key="6">
    <source>
        <dbReference type="ARBA" id="ARBA00023108"/>
    </source>
</evidence>
<dbReference type="Pfam" id="PF08447">
    <property type="entry name" value="PAS_3"/>
    <property type="match status" value="1"/>
</dbReference>
<dbReference type="InterPro" id="IPR000014">
    <property type="entry name" value="PAS"/>
</dbReference>
<feature type="compositionally biased region" description="Gly residues" evidence="9">
    <location>
        <begin position="1074"/>
        <end position="1083"/>
    </location>
</feature>
<feature type="region of interest" description="Disordered" evidence="9">
    <location>
        <begin position="485"/>
        <end position="532"/>
    </location>
</feature>
<dbReference type="Proteomes" id="UP000558488">
    <property type="component" value="Unassembled WGS sequence"/>
</dbReference>
<accession>A0A7J7T0Z8</accession>
<evidence type="ECO:0000256" key="5">
    <source>
        <dbReference type="ARBA" id="ARBA00023015"/>
    </source>
</evidence>
<keyword evidence="4" id="KW-0677">Repeat</keyword>
<dbReference type="PROSITE" id="PS50112">
    <property type="entry name" value="PAS"/>
    <property type="match status" value="1"/>
</dbReference>
<keyword evidence="8" id="KW-0539">Nucleus</keyword>
<feature type="domain" description="PAS" evidence="10">
    <location>
        <begin position="285"/>
        <end position="331"/>
    </location>
</feature>
<feature type="region of interest" description="Disordered" evidence="9">
    <location>
        <begin position="702"/>
        <end position="748"/>
    </location>
</feature>
<dbReference type="InterPro" id="IPR022728">
    <property type="entry name" value="Period_circadian-like_C"/>
</dbReference>
<evidence type="ECO:0000259" key="10">
    <source>
        <dbReference type="PROSITE" id="PS50112"/>
    </source>
</evidence>
<evidence type="ECO:0000256" key="2">
    <source>
        <dbReference type="ARBA" id="ARBA00004496"/>
    </source>
</evidence>
<feature type="region of interest" description="Disordered" evidence="9">
    <location>
        <begin position="422"/>
        <end position="455"/>
    </location>
</feature>
<evidence type="ECO:0000256" key="3">
    <source>
        <dbReference type="ARBA" id="ARBA00022490"/>
    </source>
</evidence>
<dbReference type="InterPro" id="IPR048814">
    <property type="entry name" value="Per1-3_PAS-A"/>
</dbReference>
<dbReference type="PANTHER" id="PTHR11269:SF13">
    <property type="entry name" value="PERIOD CIRCADIAN PROTEIN HOMOLOG 3"/>
    <property type="match status" value="1"/>
</dbReference>
<dbReference type="GO" id="GO:0032922">
    <property type="term" value="P:circadian regulation of gene expression"/>
    <property type="evidence" value="ECO:0007669"/>
    <property type="project" value="TreeGrafter"/>
</dbReference>
<feature type="region of interest" description="Disordered" evidence="9">
    <location>
        <begin position="1053"/>
        <end position="1108"/>
    </location>
</feature>
<feature type="compositionally biased region" description="Polar residues" evidence="9">
    <location>
        <begin position="621"/>
        <end position="632"/>
    </location>
</feature>
<keyword evidence="3" id="KW-0963">Cytoplasm</keyword>
<feature type="compositionally biased region" description="Low complexity" evidence="9">
    <location>
        <begin position="941"/>
        <end position="977"/>
    </location>
</feature>
<dbReference type="FunFam" id="3.30.450.20:FF:000013">
    <property type="entry name" value="Period circadian protein homolog 2"/>
    <property type="match status" value="1"/>
</dbReference>
<evidence type="ECO:0000313" key="11">
    <source>
        <dbReference type="EMBL" id="KAF6294368.1"/>
    </source>
</evidence>
<feature type="region of interest" description="Disordered" evidence="9">
    <location>
        <begin position="1"/>
        <end position="58"/>
    </location>
</feature>
<dbReference type="GO" id="GO:0043153">
    <property type="term" value="P:entrainment of circadian clock by photoperiod"/>
    <property type="evidence" value="ECO:0007669"/>
    <property type="project" value="TreeGrafter"/>
</dbReference>
<dbReference type="EMBL" id="JACAGB010000034">
    <property type="protein sequence ID" value="KAF6294368.1"/>
    <property type="molecule type" value="Genomic_DNA"/>
</dbReference>
<name>A0A7J7T0Z8_PIPKU</name>
<dbReference type="Pfam" id="PF12114">
    <property type="entry name" value="Period_C"/>
    <property type="match status" value="1"/>
</dbReference>
<dbReference type="InterPro" id="IPR013655">
    <property type="entry name" value="PAS_fold_3"/>
</dbReference>
<dbReference type="SMART" id="SM00091">
    <property type="entry name" value="PAS"/>
    <property type="match status" value="2"/>
</dbReference>
<keyword evidence="7" id="KW-0804">Transcription</keyword>